<evidence type="ECO:0000313" key="2">
    <source>
        <dbReference type="EMBL" id="MFC2998482.1"/>
    </source>
</evidence>
<keyword evidence="2" id="KW-0489">Methyltransferase</keyword>
<reference evidence="3" key="1">
    <citation type="journal article" date="2019" name="Int. J. Syst. Evol. Microbiol.">
        <title>The Global Catalogue of Microorganisms (GCM) 10K type strain sequencing project: providing services to taxonomists for standard genome sequencing and annotation.</title>
        <authorList>
            <consortium name="The Broad Institute Genomics Platform"/>
            <consortium name="The Broad Institute Genome Sequencing Center for Infectious Disease"/>
            <person name="Wu L."/>
            <person name="Ma J."/>
        </authorList>
    </citation>
    <scope>NUCLEOTIDE SEQUENCE [LARGE SCALE GENOMIC DNA]</scope>
    <source>
        <strain evidence="3">CGMCC 1.16855</strain>
    </source>
</reference>
<evidence type="ECO:0000259" key="1">
    <source>
        <dbReference type="Pfam" id="PF08241"/>
    </source>
</evidence>
<keyword evidence="3" id="KW-1185">Reference proteome</keyword>
<dbReference type="Proteomes" id="UP001595420">
    <property type="component" value="Unassembled WGS sequence"/>
</dbReference>
<feature type="domain" description="Methyltransferase type 11" evidence="1">
    <location>
        <begin position="26"/>
        <end position="113"/>
    </location>
</feature>
<dbReference type="GO" id="GO:0032259">
    <property type="term" value="P:methylation"/>
    <property type="evidence" value="ECO:0007669"/>
    <property type="project" value="UniProtKB-KW"/>
</dbReference>
<dbReference type="InterPro" id="IPR013216">
    <property type="entry name" value="Methyltransf_11"/>
</dbReference>
<evidence type="ECO:0000313" key="3">
    <source>
        <dbReference type="Proteomes" id="UP001595420"/>
    </source>
</evidence>
<organism evidence="2 3">
    <name type="scientific">Falsiroseomonas tokyonensis</name>
    <dbReference type="NCBI Taxonomy" id="430521"/>
    <lineage>
        <taxon>Bacteria</taxon>
        <taxon>Pseudomonadati</taxon>
        <taxon>Pseudomonadota</taxon>
        <taxon>Alphaproteobacteria</taxon>
        <taxon>Acetobacterales</taxon>
        <taxon>Roseomonadaceae</taxon>
        <taxon>Falsiroseomonas</taxon>
    </lineage>
</organism>
<comment type="caution">
    <text evidence="2">The sequence shown here is derived from an EMBL/GenBank/DDBJ whole genome shotgun (WGS) entry which is preliminary data.</text>
</comment>
<protein>
    <submittedName>
        <fullName evidence="2">Class I SAM-dependent methyltransferase</fullName>
    </submittedName>
</protein>
<name>A0ABV7BLH8_9PROT</name>
<dbReference type="RefSeq" id="WP_216833850.1">
    <property type="nucleotide sequence ID" value="NZ_JAFNJS010000001.1"/>
</dbReference>
<sequence length="207" mass="22156">MDSHSQSEIGLTVEAPLGVQPLRHVLHVGCGAAAPDKLPAHFFPAGQWQEIRLDIDPDVAPDVLASITDMAVVPDASVDAIWSSHNLEHLFPHEVPLALAEFRRVLKPGGFALMTMPDLQQIARLVAEDRLTDAAYLSPMGPITPLDMLYGHGGSLARGNVFMGHRGGFTARSLEMALIGAGFPIVRVVRDDSFALWATAYMGGATG</sequence>
<dbReference type="EMBL" id="JBHRSB010000001">
    <property type="protein sequence ID" value="MFC2998482.1"/>
    <property type="molecule type" value="Genomic_DNA"/>
</dbReference>
<dbReference type="CDD" id="cd02440">
    <property type="entry name" value="AdoMet_MTases"/>
    <property type="match status" value="1"/>
</dbReference>
<keyword evidence="2" id="KW-0808">Transferase</keyword>
<proteinExistence type="predicted"/>
<accession>A0ABV7BLH8</accession>
<gene>
    <name evidence="2" type="ORF">ACFOD3_01175</name>
</gene>
<dbReference type="Pfam" id="PF08241">
    <property type="entry name" value="Methyltransf_11"/>
    <property type="match status" value="1"/>
</dbReference>
<dbReference type="GO" id="GO:0008168">
    <property type="term" value="F:methyltransferase activity"/>
    <property type="evidence" value="ECO:0007669"/>
    <property type="project" value="UniProtKB-KW"/>
</dbReference>